<gene>
    <name evidence="1" type="ORF">TSACC_21220</name>
</gene>
<comment type="caution">
    <text evidence="1">The sequence shown here is derived from an EMBL/GenBank/DDBJ whole genome shotgun (WGS) entry which is preliminary data.</text>
</comment>
<dbReference type="AlphaFoldDB" id="A0A146G7X1"/>
<organism evidence="1 2">
    <name type="scientific">Terrimicrobium sacchariphilum</name>
    <dbReference type="NCBI Taxonomy" id="690879"/>
    <lineage>
        <taxon>Bacteria</taxon>
        <taxon>Pseudomonadati</taxon>
        <taxon>Verrucomicrobiota</taxon>
        <taxon>Terrimicrobiia</taxon>
        <taxon>Terrimicrobiales</taxon>
        <taxon>Terrimicrobiaceae</taxon>
        <taxon>Terrimicrobium</taxon>
    </lineage>
</organism>
<evidence type="ECO:0000313" key="2">
    <source>
        <dbReference type="Proteomes" id="UP000076023"/>
    </source>
</evidence>
<evidence type="ECO:0000313" key="1">
    <source>
        <dbReference type="EMBL" id="GAT32818.1"/>
    </source>
</evidence>
<proteinExistence type="predicted"/>
<reference evidence="2" key="1">
    <citation type="journal article" date="2017" name="Genome Announc.">
        <title>Draft Genome Sequence of Terrimicrobium sacchariphilum NM-5T, a Facultative Anaerobic Soil Bacterium of the Class Spartobacteria.</title>
        <authorList>
            <person name="Qiu Y.L."/>
            <person name="Tourlousse D.M."/>
            <person name="Matsuura N."/>
            <person name="Ohashi A."/>
            <person name="Sekiguchi Y."/>
        </authorList>
    </citation>
    <scope>NUCLEOTIDE SEQUENCE [LARGE SCALE GENOMIC DNA]</scope>
    <source>
        <strain evidence="2">NM-5</strain>
    </source>
</reference>
<accession>A0A146G7X1</accession>
<dbReference type="Proteomes" id="UP000076023">
    <property type="component" value="Unassembled WGS sequence"/>
</dbReference>
<dbReference type="EMBL" id="BDCO01000002">
    <property type="protein sequence ID" value="GAT32818.1"/>
    <property type="molecule type" value="Genomic_DNA"/>
</dbReference>
<dbReference type="InParanoid" id="A0A146G7X1"/>
<protein>
    <submittedName>
        <fullName evidence="1">Uncharacterized protein</fullName>
    </submittedName>
</protein>
<sequence length="29" mass="3553">MGWAIPVEQKKRRADYPALFWPFLWMVTD</sequence>
<keyword evidence="2" id="KW-1185">Reference proteome</keyword>
<name>A0A146G7X1_TERSA</name>